<feature type="compositionally biased region" description="Low complexity" evidence="6">
    <location>
        <begin position="139"/>
        <end position="154"/>
    </location>
</feature>
<dbReference type="Gene3D" id="2.30.29.70">
    <property type="entry name" value="Proteasomal ubiquitin receptor Rpn13/ADRM1"/>
    <property type="match status" value="1"/>
</dbReference>
<dbReference type="GO" id="GO:0008541">
    <property type="term" value="C:proteasome regulatory particle, lid subcomplex"/>
    <property type="evidence" value="ECO:0007669"/>
    <property type="project" value="TreeGrafter"/>
</dbReference>
<dbReference type="InterPro" id="IPR038108">
    <property type="entry name" value="RPN13_DEUBAD_sf"/>
</dbReference>
<feature type="compositionally biased region" description="Acidic residues" evidence="6">
    <location>
        <begin position="127"/>
        <end position="138"/>
    </location>
</feature>
<dbReference type="STRING" id="45607.A0A2T0FLM9"/>
<keyword evidence="9" id="KW-1185">Reference proteome</keyword>
<dbReference type="GeneID" id="36517257"/>
<dbReference type="InterPro" id="IPR038633">
    <property type="entry name" value="Rpn13/ADRM1_Pru_sf"/>
</dbReference>
<dbReference type="EMBL" id="NDIQ01000022">
    <property type="protein sequence ID" value="PRT55889.1"/>
    <property type="molecule type" value="Genomic_DNA"/>
</dbReference>
<dbReference type="InterPro" id="IPR006773">
    <property type="entry name" value="Rpn13/ADRM1"/>
</dbReference>
<comment type="subcellular location">
    <subcellularLocation>
        <location evidence="2">Cytoplasm</location>
    </subcellularLocation>
    <subcellularLocation>
        <location evidence="1">Nucleus</location>
    </subcellularLocation>
</comment>
<dbReference type="Proteomes" id="UP000238350">
    <property type="component" value="Unassembled WGS sequence"/>
</dbReference>
<dbReference type="OrthoDB" id="340431at2759"/>
<evidence type="ECO:0000313" key="8">
    <source>
        <dbReference type="EMBL" id="PRT55889.1"/>
    </source>
</evidence>
<evidence type="ECO:0000256" key="3">
    <source>
        <dbReference type="ARBA" id="ARBA00022490"/>
    </source>
</evidence>
<sequence>MSELIKFKAGRVQYDEETGQATPLRGQGNVILKRSSDDDSLLAIQWRPRAAYGQSLQPTEELMVLPGDVTFEHIKECKTGRVISLRFESSGRREMYWLQDPVSGDLNELSDADRLNLERLNELANQELEEDDEEEEAPSEPVAVAPTSVPSSSAAPPPAVPKPSGPASLGRALSSDRLAAHITNASQEESDELLATVSPLATSRFELVELVRSPHFQGALNQLDEILLQGGTQGLSAELNVPYEGEGLVSFLNAIRKQFSK</sequence>
<comment type="caution">
    <text evidence="8">The sequence shown here is derived from an EMBL/GenBank/DDBJ whole genome shotgun (WGS) entry which is preliminary data.</text>
</comment>
<evidence type="ECO:0000256" key="1">
    <source>
        <dbReference type="ARBA" id="ARBA00004123"/>
    </source>
</evidence>
<keyword evidence="4 8" id="KW-0647">Proteasome</keyword>
<dbReference type="GO" id="GO:0061133">
    <property type="term" value="F:endopeptidase activator activity"/>
    <property type="evidence" value="ECO:0007669"/>
    <property type="project" value="TreeGrafter"/>
</dbReference>
<dbReference type="GO" id="GO:0070628">
    <property type="term" value="F:proteasome binding"/>
    <property type="evidence" value="ECO:0007669"/>
    <property type="project" value="TreeGrafter"/>
</dbReference>
<gene>
    <name evidence="8" type="ORF">B9G98_03509</name>
</gene>
<dbReference type="GO" id="GO:0005634">
    <property type="term" value="C:nucleus"/>
    <property type="evidence" value="ECO:0007669"/>
    <property type="project" value="UniProtKB-SubCell"/>
</dbReference>
<dbReference type="AlphaFoldDB" id="A0A2T0FLM9"/>
<dbReference type="InterPro" id="IPR044868">
    <property type="entry name" value="Rpn13/ADRM1_Pru"/>
</dbReference>
<protein>
    <submittedName>
        <fullName evidence="8">26S proteasome regulatory subunit RPN13</fullName>
    </submittedName>
</protein>
<proteinExistence type="predicted"/>
<evidence type="ECO:0000256" key="6">
    <source>
        <dbReference type="SAM" id="MobiDB-lite"/>
    </source>
</evidence>
<dbReference type="PANTHER" id="PTHR12225:SF0">
    <property type="entry name" value="PROTEASOMAL UBIQUITIN RECEPTOR ADRM1"/>
    <property type="match status" value="1"/>
</dbReference>
<evidence type="ECO:0000259" key="7">
    <source>
        <dbReference type="PROSITE" id="PS51917"/>
    </source>
</evidence>
<dbReference type="RefSeq" id="XP_024665834.1">
    <property type="nucleotide sequence ID" value="XM_024810066.1"/>
</dbReference>
<evidence type="ECO:0000256" key="2">
    <source>
        <dbReference type="ARBA" id="ARBA00004496"/>
    </source>
</evidence>
<accession>A0A2T0FLM9</accession>
<dbReference type="PROSITE" id="PS51917">
    <property type="entry name" value="PRU"/>
    <property type="match status" value="1"/>
</dbReference>
<dbReference type="PANTHER" id="PTHR12225">
    <property type="entry name" value="ADHESION REGULATING MOLECULE 1 110 KDA CELL MEMBRANE GLYCOPROTEIN"/>
    <property type="match status" value="1"/>
</dbReference>
<feature type="region of interest" description="Disordered" evidence="6">
    <location>
        <begin position="126"/>
        <end position="170"/>
    </location>
</feature>
<organism evidence="8 9">
    <name type="scientific">Wickerhamiella sorbophila</name>
    <dbReference type="NCBI Taxonomy" id="45607"/>
    <lineage>
        <taxon>Eukaryota</taxon>
        <taxon>Fungi</taxon>
        <taxon>Dikarya</taxon>
        <taxon>Ascomycota</taxon>
        <taxon>Saccharomycotina</taxon>
        <taxon>Dipodascomycetes</taxon>
        <taxon>Dipodascales</taxon>
        <taxon>Trichomonascaceae</taxon>
        <taxon>Wickerhamiella</taxon>
    </lineage>
</organism>
<feature type="domain" description="Pru" evidence="7">
    <location>
        <begin position="1"/>
        <end position="127"/>
    </location>
</feature>
<name>A0A2T0FLM9_9ASCO</name>
<dbReference type="Gene3D" id="1.10.2020.20">
    <property type="match status" value="1"/>
</dbReference>
<feature type="compositionally biased region" description="Pro residues" evidence="6">
    <location>
        <begin position="155"/>
        <end position="164"/>
    </location>
</feature>
<keyword evidence="3" id="KW-0963">Cytoplasm</keyword>
<reference evidence="8 9" key="1">
    <citation type="submission" date="2017-04" db="EMBL/GenBank/DDBJ databases">
        <title>Genome sequencing of [Candida] sorbophila.</title>
        <authorList>
            <person name="Ahn J.O."/>
        </authorList>
    </citation>
    <scope>NUCLEOTIDE SEQUENCE [LARGE SCALE GENOMIC DNA]</scope>
    <source>
        <strain evidence="8 9">DS02</strain>
    </source>
</reference>
<evidence type="ECO:0000256" key="5">
    <source>
        <dbReference type="ARBA" id="ARBA00023242"/>
    </source>
</evidence>
<dbReference type="Pfam" id="PF04683">
    <property type="entry name" value="Rpn13_ADRM1_Pru"/>
    <property type="match status" value="1"/>
</dbReference>
<evidence type="ECO:0000256" key="4">
    <source>
        <dbReference type="ARBA" id="ARBA00022942"/>
    </source>
</evidence>
<dbReference type="GO" id="GO:0005737">
    <property type="term" value="C:cytoplasm"/>
    <property type="evidence" value="ECO:0007669"/>
    <property type="project" value="UniProtKB-SubCell"/>
</dbReference>
<evidence type="ECO:0000313" key="9">
    <source>
        <dbReference type="Proteomes" id="UP000238350"/>
    </source>
</evidence>
<keyword evidence="5" id="KW-0539">Nucleus</keyword>